<feature type="compositionally biased region" description="Low complexity" evidence="7">
    <location>
        <begin position="394"/>
        <end position="440"/>
    </location>
</feature>
<evidence type="ECO:0000313" key="9">
    <source>
        <dbReference type="EMBL" id="QDS68024.1"/>
    </source>
</evidence>
<feature type="region of interest" description="Disordered" evidence="7">
    <location>
        <begin position="857"/>
        <end position="909"/>
    </location>
</feature>
<evidence type="ECO:0000256" key="7">
    <source>
        <dbReference type="SAM" id="MobiDB-lite"/>
    </source>
</evidence>
<dbReference type="EC" id="3.4.19.12" evidence="6"/>
<evidence type="ECO:0000256" key="6">
    <source>
        <dbReference type="RuleBase" id="RU366025"/>
    </source>
</evidence>
<dbReference type="GO" id="GO:0006508">
    <property type="term" value="P:proteolysis"/>
    <property type="evidence" value="ECO:0007669"/>
    <property type="project" value="UniProtKB-KW"/>
</dbReference>
<keyword evidence="10" id="KW-1185">Reference proteome</keyword>
<dbReference type="CDD" id="cd02257">
    <property type="entry name" value="Peptidase_C19"/>
    <property type="match status" value="1"/>
</dbReference>
<dbReference type="InterPro" id="IPR050164">
    <property type="entry name" value="Peptidase_C19"/>
</dbReference>
<dbReference type="PROSITE" id="PS00973">
    <property type="entry name" value="USP_2"/>
    <property type="match status" value="1"/>
</dbReference>
<dbReference type="SUPFAM" id="SSF54001">
    <property type="entry name" value="Cysteine proteinases"/>
    <property type="match status" value="1"/>
</dbReference>
<evidence type="ECO:0000313" key="10">
    <source>
        <dbReference type="Proteomes" id="UP000316270"/>
    </source>
</evidence>
<feature type="compositionally biased region" description="Basic and acidic residues" evidence="7">
    <location>
        <begin position="178"/>
        <end position="188"/>
    </location>
</feature>
<evidence type="ECO:0000256" key="2">
    <source>
        <dbReference type="ARBA" id="ARBA00022670"/>
    </source>
</evidence>
<feature type="compositionally biased region" description="Polar residues" evidence="7">
    <location>
        <begin position="252"/>
        <end position="265"/>
    </location>
</feature>
<dbReference type="PANTHER" id="PTHR24006:SF687">
    <property type="entry name" value="UBIQUITIN CARBOXYL-TERMINAL HYDROLASE 10"/>
    <property type="match status" value="1"/>
</dbReference>
<dbReference type="STRING" id="50376.A0A517KXB6"/>
<feature type="compositionally biased region" description="Low complexity" evidence="7">
    <location>
        <begin position="347"/>
        <end position="371"/>
    </location>
</feature>
<dbReference type="InterPro" id="IPR038765">
    <property type="entry name" value="Papain-like_cys_pep_sf"/>
</dbReference>
<feature type="compositionally biased region" description="Acidic residues" evidence="7">
    <location>
        <begin position="266"/>
        <end position="280"/>
    </location>
</feature>
<keyword evidence="3 6" id="KW-0833">Ubl conjugation pathway</keyword>
<dbReference type="Proteomes" id="UP000316270">
    <property type="component" value="Chromosome 1"/>
</dbReference>
<feature type="domain" description="USP" evidence="8">
    <location>
        <begin position="464"/>
        <end position="842"/>
    </location>
</feature>
<dbReference type="GO" id="GO:0005829">
    <property type="term" value="C:cytosol"/>
    <property type="evidence" value="ECO:0007669"/>
    <property type="project" value="TreeGrafter"/>
</dbReference>
<evidence type="ECO:0000256" key="5">
    <source>
        <dbReference type="ARBA" id="ARBA00022807"/>
    </source>
</evidence>
<proteinExistence type="inferred from homology"/>
<dbReference type="Gene3D" id="3.90.70.10">
    <property type="entry name" value="Cysteine proteinases"/>
    <property type="match status" value="1"/>
</dbReference>
<accession>A0A517KXB6</accession>
<comment type="catalytic activity">
    <reaction evidence="1 6">
        <text>Thiol-dependent hydrolysis of ester, thioester, amide, peptide and isopeptide bonds formed by the C-terminal Gly of ubiquitin (a 76-residue protein attached to proteins as an intracellular targeting signal).</text>
        <dbReference type="EC" id="3.4.19.12"/>
    </reaction>
</comment>
<dbReference type="EMBL" id="CP042185">
    <property type="protein sequence ID" value="QDS68024.1"/>
    <property type="molecule type" value="Genomic_DNA"/>
</dbReference>
<dbReference type="PROSITE" id="PS50235">
    <property type="entry name" value="USP_3"/>
    <property type="match status" value="1"/>
</dbReference>
<keyword evidence="5 6" id="KW-0788">Thiol protease</keyword>
<dbReference type="PANTHER" id="PTHR24006">
    <property type="entry name" value="UBIQUITIN CARBOXYL-TERMINAL HYDROLASE"/>
    <property type="match status" value="1"/>
</dbReference>
<dbReference type="PROSITE" id="PS00972">
    <property type="entry name" value="USP_1"/>
    <property type="match status" value="1"/>
</dbReference>
<reference evidence="9 10" key="1">
    <citation type="submission" date="2019-07" db="EMBL/GenBank/DDBJ databases">
        <title>Finished genome of Venturia effusa.</title>
        <authorList>
            <person name="Young C.A."/>
            <person name="Cox M.P."/>
            <person name="Ganley A.R.D."/>
            <person name="David W.J."/>
        </authorList>
    </citation>
    <scope>NUCLEOTIDE SEQUENCE [LARGE SCALE GENOMIC DNA]</scope>
    <source>
        <strain evidence="10">albino</strain>
    </source>
</reference>
<gene>
    <name evidence="9" type="ORF">FKW77_009492</name>
</gene>
<feature type="region of interest" description="Disordered" evidence="7">
    <location>
        <begin position="1"/>
        <end position="440"/>
    </location>
</feature>
<feature type="compositionally biased region" description="Polar residues" evidence="7">
    <location>
        <begin position="869"/>
        <end position="881"/>
    </location>
</feature>
<dbReference type="InterPro" id="IPR018200">
    <property type="entry name" value="USP_CS"/>
</dbReference>
<dbReference type="AlphaFoldDB" id="A0A517KXB6"/>
<dbReference type="OrthoDB" id="429671at2759"/>
<organism evidence="9 10">
    <name type="scientific">Venturia effusa</name>
    <dbReference type="NCBI Taxonomy" id="50376"/>
    <lineage>
        <taxon>Eukaryota</taxon>
        <taxon>Fungi</taxon>
        <taxon>Dikarya</taxon>
        <taxon>Ascomycota</taxon>
        <taxon>Pezizomycotina</taxon>
        <taxon>Dothideomycetes</taxon>
        <taxon>Pleosporomycetidae</taxon>
        <taxon>Venturiales</taxon>
        <taxon>Venturiaceae</taxon>
        <taxon>Venturia</taxon>
    </lineage>
</organism>
<dbReference type="GO" id="GO:0016579">
    <property type="term" value="P:protein deubiquitination"/>
    <property type="evidence" value="ECO:0007669"/>
    <property type="project" value="InterPro"/>
</dbReference>
<keyword evidence="2 6" id="KW-0645">Protease</keyword>
<evidence type="ECO:0000256" key="3">
    <source>
        <dbReference type="ARBA" id="ARBA00022786"/>
    </source>
</evidence>
<keyword evidence="4 6" id="KW-0378">Hydrolase</keyword>
<evidence type="ECO:0000256" key="1">
    <source>
        <dbReference type="ARBA" id="ARBA00000707"/>
    </source>
</evidence>
<protein>
    <recommendedName>
        <fullName evidence="6">Ubiquitin carboxyl-terminal hydrolase</fullName>
        <ecNumber evidence="6">3.4.19.12</ecNumber>
    </recommendedName>
</protein>
<name>A0A517KXB6_9PEZI</name>
<dbReference type="InterPro" id="IPR001394">
    <property type="entry name" value="Peptidase_C19_UCH"/>
</dbReference>
<dbReference type="GO" id="GO:0005634">
    <property type="term" value="C:nucleus"/>
    <property type="evidence" value="ECO:0007669"/>
    <property type="project" value="TreeGrafter"/>
</dbReference>
<evidence type="ECO:0000256" key="4">
    <source>
        <dbReference type="ARBA" id="ARBA00022801"/>
    </source>
</evidence>
<dbReference type="GO" id="GO:0004843">
    <property type="term" value="F:cysteine-type deubiquitinase activity"/>
    <property type="evidence" value="ECO:0007669"/>
    <property type="project" value="UniProtKB-UniRule"/>
</dbReference>
<dbReference type="Pfam" id="PF00443">
    <property type="entry name" value="UCH"/>
    <property type="match status" value="1"/>
</dbReference>
<evidence type="ECO:0000259" key="8">
    <source>
        <dbReference type="PROSITE" id="PS50235"/>
    </source>
</evidence>
<sequence length="927" mass="102195">MPGHSNNARRQNEYQQQPPYGYPPHQPYHNPYYNPQHPPFVPQQHQYTPQQQWQFQQQQQQWQAQHAYTQRPQHYQPPPTPVPQHQHAPVIVSSHPQHQYQQAPLMRPHIPTSPLPLPSPYSQTLAQPLPSTPSVASAAQASPVTSARSEAVATPPPSSTASRPSTANDMAASQSASESEHVKPDDNPPFRPPLPWYSWHEFAPNAPFPPAARRRRPRKPPQSQTEGLVLPLLGEGEEVLEAGNVSEADVGNEQSAQLVEAQQDQEPAEEVLADTAEEQSESQTSTLAAPSEQETPATSQAPSEDDSETPPRPVPVVQPSQAPAHSHNRTATRPVIPIIPKNVVATPRASQSSQPPASQKPSPQSQDKPPSTGTDSPATLMGDSVVEKSPESQPKNSPPAKASPKSWADLVRKSGAASSAPAASPGINRMSSSESPSSTKTSLAEAMRAFSVESVTKYSFLKPRGLENTGNMCYMNSVLQALVHCVPFYEFLEIIRRRAAHQFKSETPLLDAMILFAREFPIIDSADSADKLKLRLKSEELEQYGPSFTPKDVYEAINRIPRFDDMKRGHQQDAEEFLNKLLQTLDNESAKVINTLPVSQTNGPVSPTSERLPVNDADWHEVGQKQKASTTHASGSSTVETPITKIFAFSARSELQIAHKKTSITTQPYQQLQLDIAAPACNNIVNALKNWTQPETVHGNFVNDRGTKVSSAKKQSFIETLPPVLILHLKRFQFEGSSAQKIWKKVGYPLELTLPKEIFPQSKRAQMALSGLPKFRLDAVIYHHGQNTNSGHYTVDVRRQEGHEWIRIDDKVIRRIRSEEVAEGGAEEDPKALAKALEQHAKDKKVSSNLYDQFGAIEDDEESEAESGWNTAGSSKETGTKNGAKKAWNAVANGTATPNSTGVKTPTAKKDNFKDSKVAYILFYRRI</sequence>
<feature type="compositionally biased region" description="Low complexity" evidence="7">
    <location>
        <begin position="42"/>
        <end position="74"/>
    </location>
</feature>
<feature type="compositionally biased region" description="Low complexity" evidence="7">
    <location>
        <begin position="132"/>
        <end position="167"/>
    </location>
</feature>
<dbReference type="InterPro" id="IPR028889">
    <property type="entry name" value="USP"/>
</dbReference>
<feature type="compositionally biased region" description="Polar residues" evidence="7">
    <location>
        <begin position="892"/>
        <end position="904"/>
    </location>
</feature>
<comment type="similarity">
    <text evidence="6">Belongs to the peptidase C19 family.</text>
</comment>
<feature type="compositionally biased region" description="Polar residues" evidence="7">
    <location>
        <begin position="281"/>
        <end position="302"/>
    </location>
</feature>